<dbReference type="AlphaFoldDB" id="A0A433N653"/>
<dbReference type="RefSeq" id="WP_016879436.1">
    <property type="nucleotide sequence ID" value="NZ_AJLN01000059.1"/>
</dbReference>
<name>A0A433N653_CHLFR</name>
<proteinExistence type="predicted"/>
<organism evidence="1 2">
    <name type="scientific">Chlorogloeopsis fritschii PCC 6912</name>
    <dbReference type="NCBI Taxonomy" id="211165"/>
    <lineage>
        <taxon>Bacteria</taxon>
        <taxon>Bacillati</taxon>
        <taxon>Cyanobacteriota</taxon>
        <taxon>Cyanophyceae</taxon>
        <taxon>Nostocales</taxon>
        <taxon>Chlorogloeopsidaceae</taxon>
        <taxon>Chlorogloeopsis</taxon>
    </lineage>
</organism>
<dbReference type="OrthoDB" id="9971644at2"/>
<reference evidence="1 2" key="1">
    <citation type="journal article" date="2019" name="Genome Biol. Evol.">
        <title>Day and night: Metabolic profiles and evolutionary relationships of six axenic non-marine cyanobacteria.</title>
        <authorList>
            <person name="Will S.E."/>
            <person name="Henke P."/>
            <person name="Boedeker C."/>
            <person name="Huang S."/>
            <person name="Brinkmann H."/>
            <person name="Rohde M."/>
            <person name="Jarek M."/>
            <person name="Friedl T."/>
            <person name="Seufert S."/>
            <person name="Schumacher M."/>
            <person name="Overmann J."/>
            <person name="Neumann-Schaal M."/>
            <person name="Petersen J."/>
        </authorList>
    </citation>
    <scope>NUCLEOTIDE SEQUENCE [LARGE SCALE GENOMIC DNA]</scope>
    <source>
        <strain evidence="1 2">PCC 6912</strain>
    </source>
</reference>
<gene>
    <name evidence="1" type="ORF">PCC6912_39470</name>
</gene>
<keyword evidence="2" id="KW-1185">Reference proteome</keyword>
<comment type="caution">
    <text evidence="1">The sequence shown here is derived from an EMBL/GenBank/DDBJ whole genome shotgun (WGS) entry which is preliminary data.</text>
</comment>
<dbReference type="Proteomes" id="UP000268857">
    <property type="component" value="Unassembled WGS sequence"/>
</dbReference>
<accession>A0A433N653</accession>
<dbReference type="EMBL" id="RSCJ01000018">
    <property type="protein sequence ID" value="RUR76988.1"/>
    <property type="molecule type" value="Genomic_DNA"/>
</dbReference>
<dbReference type="STRING" id="211165.GCA_000317285_01784"/>
<evidence type="ECO:0000313" key="1">
    <source>
        <dbReference type="EMBL" id="RUR76988.1"/>
    </source>
</evidence>
<sequence>MSGSFGFTPSNFQFNKRYTVSSVQPASRSVGDYWDEQIDSGSKILQWIWDGNNWLSRDILQRSAGVMTSGQNILVGGVIGLLSSNSEDIPIDTGNVRSIYLVSLSCGFKVNSGNLSTSHYWRLNFKSGASVVQSLDIKVGDNNETTGNVRKTSSAINIVYAHNGRYNLSLTKHGNPPDIISPTSMVEYRLVR</sequence>
<evidence type="ECO:0000313" key="2">
    <source>
        <dbReference type="Proteomes" id="UP000268857"/>
    </source>
</evidence>
<protein>
    <submittedName>
        <fullName evidence="1">Uncharacterized protein</fullName>
    </submittedName>
</protein>